<sequence>MSKSAVKIEQSAPKTQKAALPASLASPIQGLHREIDRLFDQFGETRPWFRHLWEPHEWHIAAPAIDVAEKDDCFEVTADLPGIDAENIEVKASDGMLTIRGEKREEKEEKKKTYHRSERHFGSFERSFSLPHNIDLSKITADYKAGVLTVTLPKTAEAQASERKISVTVKN</sequence>
<accession>A0A081B8H7</accession>
<reference evidence="5 6" key="1">
    <citation type="submission" date="2014-07" db="EMBL/GenBank/DDBJ databases">
        <title>Tepidicaulis marinum gen. nov., sp. nov., a novel marine bacterium denitrifying nitrate to nitrous oxide strictly under microaerobic conditions.</title>
        <authorList>
            <person name="Takeuchi M."/>
            <person name="Yamagishi T."/>
            <person name="Kamagata Y."/>
            <person name="Oshima K."/>
            <person name="Hattori M."/>
            <person name="Katayama T."/>
            <person name="Hanada S."/>
            <person name="Tamaki H."/>
            <person name="Marumo K."/>
            <person name="Maeda H."/>
            <person name="Nedachi M."/>
            <person name="Iwasaki W."/>
            <person name="Suwa Y."/>
            <person name="Sakata S."/>
        </authorList>
    </citation>
    <scope>NUCLEOTIDE SEQUENCE [LARGE SCALE GENOMIC DNA]</scope>
    <source>
        <strain evidence="5 6">MA2</strain>
    </source>
</reference>
<keyword evidence="6" id="KW-1185">Reference proteome</keyword>
<feature type="region of interest" description="Disordered" evidence="3">
    <location>
        <begin position="1"/>
        <end position="21"/>
    </location>
</feature>
<comment type="similarity">
    <text evidence="1 2">Belongs to the small heat shock protein (HSP20) family.</text>
</comment>
<dbReference type="Gene3D" id="2.60.40.790">
    <property type="match status" value="1"/>
</dbReference>
<dbReference type="RefSeq" id="WP_045443383.1">
    <property type="nucleotide sequence ID" value="NZ_BBIO01000003.1"/>
</dbReference>
<dbReference type="InterPro" id="IPR002068">
    <property type="entry name" value="A-crystallin/Hsp20_dom"/>
</dbReference>
<dbReference type="PROSITE" id="PS01031">
    <property type="entry name" value="SHSP"/>
    <property type="match status" value="1"/>
</dbReference>
<name>A0A081B8H7_9HYPH</name>
<dbReference type="Pfam" id="PF00011">
    <property type="entry name" value="HSP20"/>
    <property type="match status" value="1"/>
</dbReference>
<dbReference type="Proteomes" id="UP000028702">
    <property type="component" value="Unassembled WGS sequence"/>
</dbReference>
<evidence type="ECO:0000256" key="1">
    <source>
        <dbReference type="PROSITE-ProRule" id="PRU00285"/>
    </source>
</evidence>
<evidence type="ECO:0000256" key="3">
    <source>
        <dbReference type="SAM" id="MobiDB-lite"/>
    </source>
</evidence>
<dbReference type="STRING" id="1333998.M2A_0844"/>
<protein>
    <submittedName>
        <fullName evidence="5">HspC2 heat shock protein</fullName>
    </submittedName>
</protein>
<evidence type="ECO:0000259" key="4">
    <source>
        <dbReference type="PROSITE" id="PS01031"/>
    </source>
</evidence>
<evidence type="ECO:0000256" key="2">
    <source>
        <dbReference type="RuleBase" id="RU003616"/>
    </source>
</evidence>
<comment type="caution">
    <text evidence="5">The sequence shown here is derived from an EMBL/GenBank/DDBJ whole genome shotgun (WGS) entry which is preliminary data.</text>
</comment>
<organism evidence="5 6">
    <name type="scientific">Tepidicaulis marinus</name>
    <dbReference type="NCBI Taxonomy" id="1333998"/>
    <lineage>
        <taxon>Bacteria</taxon>
        <taxon>Pseudomonadati</taxon>
        <taxon>Pseudomonadota</taxon>
        <taxon>Alphaproteobacteria</taxon>
        <taxon>Hyphomicrobiales</taxon>
        <taxon>Parvibaculaceae</taxon>
        <taxon>Tepidicaulis</taxon>
    </lineage>
</organism>
<dbReference type="eggNOG" id="COG0071">
    <property type="taxonomic scope" value="Bacteria"/>
</dbReference>
<evidence type="ECO:0000313" key="5">
    <source>
        <dbReference type="EMBL" id="GAK44345.1"/>
    </source>
</evidence>
<gene>
    <name evidence="5" type="ORF">M2A_0844</name>
</gene>
<dbReference type="InterPro" id="IPR031107">
    <property type="entry name" value="Small_HSP"/>
</dbReference>
<proteinExistence type="inferred from homology"/>
<dbReference type="EMBL" id="BBIO01000003">
    <property type="protein sequence ID" value="GAK44345.1"/>
    <property type="molecule type" value="Genomic_DNA"/>
</dbReference>
<evidence type="ECO:0000313" key="6">
    <source>
        <dbReference type="Proteomes" id="UP000028702"/>
    </source>
</evidence>
<dbReference type="PANTHER" id="PTHR11527">
    <property type="entry name" value="HEAT-SHOCK PROTEIN 20 FAMILY MEMBER"/>
    <property type="match status" value="1"/>
</dbReference>
<dbReference type="AlphaFoldDB" id="A0A081B8H7"/>
<dbReference type="CDD" id="cd06464">
    <property type="entry name" value="ACD_sHsps-like"/>
    <property type="match status" value="1"/>
</dbReference>
<dbReference type="SUPFAM" id="SSF49764">
    <property type="entry name" value="HSP20-like chaperones"/>
    <property type="match status" value="1"/>
</dbReference>
<feature type="domain" description="SHSP" evidence="4">
    <location>
        <begin position="56"/>
        <end position="170"/>
    </location>
</feature>
<keyword evidence="5" id="KW-0346">Stress response</keyword>
<dbReference type="InterPro" id="IPR008978">
    <property type="entry name" value="HSP20-like_chaperone"/>
</dbReference>